<keyword evidence="3" id="KW-1185">Reference proteome</keyword>
<reference evidence="2 3" key="1">
    <citation type="submission" date="2021-06" db="EMBL/GenBank/DDBJ databases">
        <authorList>
            <person name="Palmer J.M."/>
        </authorList>
    </citation>
    <scope>NUCLEOTIDE SEQUENCE [LARGE SCALE GENOMIC DNA]</scope>
    <source>
        <strain evidence="2 3">GA_2019</strain>
        <tissue evidence="2">Muscle</tissue>
    </source>
</reference>
<organism evidence="2 3">
    <name type="scientific">Goodea atripinnis</name>
    <dbReference type="NCBI Taxonomy" id="208336"/>
    <lineage>
        <taxon>Eukaryota</taxon>
        <taxon>Metazoa</taxon>
        <taxon>Chordata</taxon>
        <taxon>Craniata</taxon>
        <taxon>Vertebrata</taxon>
        <taxon>Euteleostomi</taxon>
        <taxon>Actinopterygii</taxon>
        <taxon>Neopterygii</taxon>
        <taxon>Teleostei</taxon>
        <taxon>Neoteleostei</taxon>
        <taxon>Acanthomorphata</taxon>
        <taxon>Ovalentaria</taxon>
        <taxon>Atherinomorphae</taxon>
        <taxon>Cyprinodontiformes</taxon>
        <taxon>Goodeidae</taxon>
        <taxon>Goodea</taxon>
    </lineage>
</organism>
<evidence type="ECO:0000256" key="1">
    <source>
        <dbReference type="SAM" id="MobiDB-lite"/>
    </source>
</evidence>
<evidence type="ECO:0000313" key="3">
    <source>
        <dbReference type="Proteomes" id="UP001476798"/>
    </source>
</evidence>
<accession>A0ABV0PTS6</accession>
<evidence type="ECO:0000313" key="2">
    <source>
        <dbReference type="EMBL" id="MEQ2186637.1"/>
    </source>
</evidence>
<name>A0ABV0PTS6_9TELE</name>
<feature type="non-terminal residue" evidence="2">
    <location>
        <position position="1"/>
    </location>
</feature>
<sequence>ELRDIRPTLHCHARELKVPTSHFFAPLPLPLGTWGTRDPHAPRSPSGSLPDPGRAPPRPSGSAWRNSKVFEVCSQMSQYRKPPPGGVRSLSQTARMFPNGRPALWEDSSGKRPAGPLAHPYIAKCQIVPKGTACVAPGRG</sequence>
<dbReference type="Proteomes" id="UP001476798">
    <property type="component" value="Unassembled WGS sequence"/>
</dbReference>
<proteinExistence type="predicted"/>
<protein>
    <submittedName>
        <fullName evidence="2">Uncharacterized protein</fullName>
    </submittedName>
</protein>
<dbReference type="EMBL" id="JAHRIO010084862">
    <property type="protein sequence ID" value="MEQ2186637.1"/>
    <property type="molecule type" value="Genomic_DNA"/>
</dbReference>
<gene>
    <name evidence="2" type="ORF">GOODEAATRI_030616</name>
</gene>
<comment type="caution">
    <text evidence="2">The sequence shown here is derived from an EMBL/GenBank/DDBJ whole genome shotgun (WGS) entry which is preliminary data.</text>
</comment>
<feature type="region of interest" description="Disordered" evidence="1">
    <location>
        <begin position="32"/>
        <end position="65"/>
    </location>
</feature>